<keyword evidence="2" id="KW-1185">Reference proteome</keyword>
<feature type="non-terminal residue" evidence="1">
    <location>
        <position position="206"/>
    </location>
</feature>
<organism evidence="1 2">
    <name type="scientific">Prorocentrum cordatum</name>
    <dbReference type="NCBI Taxonomy" id="2364126"/>
    <lineage>
        <taxon>Eukaryota</taxon>
        <taxon>Sar</taxon>
        <taxon>Alveolata</taxon>
        <taxon>Dinophyceae</taxon>
        <taxon>Prorocentrales</taxon>
        <taxon>Prorocentraceae</taxon>
        <taxon>Prorocentrum</taxon>
    </lineage>
</organism>
<sequence length="206" mass="22569">GSRERGANTKDLYVRSLIEPIDAERAHCIRGKLVLAGRRGDTEPARTSKSGHPVLRPIINLAPMNQRQRPINSDIAQMSTGAARQTLVFEDEKVPHISGDDLACSFYLCLLRACWKPFFAPGRQVDSCAIIPGAQGRARMTLKCLPMGWLSSVGATPLASARLRADAEFNKCRTSPASVMKGRHGARHTHVDDFSAFEIALRHADP</sequence>
<comment type="caution">
    <text evidence="1">The sequence shown here is derived from an EMBL/GenBank/DDBJ whole genome shotgun (WGS) entry which is preliminary data.</text>
</comment>
<dbReference type="Proteomes" id="UP001189429">
    <property type="component" value="Unassembled WGS sequence"/>
</dbReference>
<gene>
    <name evidence="1" type="ORF">PCOR1329_LOCUS84738</name>
</gene>
<dbReference type="EMBL" id="CAUYUJ010022428">
    <property type="protein sequence ID" value="CAK0910587.1"/>
    <property type="molecule type" value="Genomic_DNA"/>
</dbReference>
<evidence type="ECO:0000313" key="2">
    <source>
        <dbReference type="Proteomes" id="UP001189429"/>
    </source>
</evidence>
<proteinExistence type="predicted"/>
<feature type="non-terminal residue" evidence="1">
    <location>
        <position position="1"/>
    </location>
</feature>
<protein>
    <submittedName>
        <fullName evidence="1">Uncharacterized protein</fullName>
    </submittedName>
</protein>
<evidence type="ECO:0000313" key="1">
    <source>
        <dbReference type="EMBL" id="CAK0910587.1"/>
    </source>
</evidence>
<reference evidence="1" key="1">
    <citation type="submission" date="2023-10" db="EMBL/GenBank/DDBJ databases">
        <authorList>
            <person name="Chen Y."/>
            <person name="Shah S."/>
            <person name="Dougan E. K."/>
            <person name="Thang M."/>
            <person name="Chan C."/>
        </authorList>
    </citation>
    <scope>NUCLEOTIDE SEQUENCE [LARGE SCALE GENOMIC DNA]</scope>
</reference>
<name>A0ABN9YGA4_9DINO</name>
<accession>A0ABN9YGA4</accession>